<dbReference type="Proteomes" id="UP000018888">
    <property type="component" value="Unassembled WGS sequence"/>
</dbReference>
<accession>A0A2P4PV45</accession>
<dbReference type="EMBL" id="AUPC02000139">
    <property type="protein sequence ID" value="POG69246.1"/>
    <property type="molecule type" value="Genomic_DNA"/>
</dbReference>
<dbReference type="VEuPathDB" id="FungiDB:RhiirFUN_025738"/>
<comment type="caution">
    <text evidence="1">The sequence shown here is derived from an EMBL/GenBank/DDBJ whole genome shotgun (WGS) entry which is preliminary data.</text>
</comment>
<reference evidence="1 2" key="2">
    <citation type="journal article" date="2018" name="New Phytol.">
        <title>High intraspecific genome diversity in the model arbuscular mycorrhizal symbiont Rhizophagus irregularis.</title>
        <authorList>
            <person name="Chen E.C.H."/>
            <person name="Morin E."/>
            <person name="Beaudet D."/>
            <person name="Noel J."/>
            <person name="Yildirir G."/>
            <person name="Ndikumana S."/>
            <person name="Charron P."/>
            <person name="St-Onge C."/>
            <person name="Giorgi J."/>
            <person name="Kruger M."/>
            <person name="Marton T."/>
            <person name="Ropars J."/>
            <person name="Grigoriev I.V."/>
            <person name="Hainaut M."/>
            <person name="Henrissat B."/>
            <person name="Roux C."/>
            <person name="Martin F."/>
            <person name="Corradi N."/>
        </authorList>
    </citation>
    <scope>NUCLEOTIDE SEQUENCE [LARGE SCALE GENOMIC DNA]</scope>
    <source>
        <strain evidence="1 2">DAOM 197198</strain>
    </source>
</reference>
<reference evidence="1 2" key="1">
    <citation type="journal article" date="2013" name="Proc. Natl. Acad. Sci. U.S.A.">
        <title>Genome of an arbuscular mycorrhizal fungus provides insight into the oldest plant symbiosis.</title>
        <authorList>
            <person name="Tisserant E."/>
            <person name="Malbreil M."/>
            <person name="Kuo A."/>
            <person name="Kohler A."/>
            <person name="Symeonidi A."/>
            <person name="Balestrini R."/>
            <person name="Charron P."/>
            <person name="Duensing N."/>
            <person name="Frei Dit Frey N."/>
            <person name="Gianinazzi-Pearson V."/>
            <person name="Gilbert L.B."/>
            <person name="Handa Y."/>
            <person name="Herr J.R."/>
            <person name="Hijri M."/>
            <person name="Koul R."/>
            <person name="Kawaguchi M."/>
            <person name="Krajinski F."/>
            <person name="Lammers P.J."/>
            <person name="Masclaux F.G."/>
            <person name="Murat C."/>
            <person name="Morin E."/>
            <person name="Ndikumana S."/>
            <person name="Pagni M."/>
            <person name="Petitpierre D."/>
            <person name="Requena N."/>
            <person name="Rosikiewicz P."/>
            <person name="Riley R."/>
            <person name="Saito K."/>
            <person name="San Clemente H."/>
            <person name="Shapiro H."/>
            <person name="van Tuinen D."/>
            <person name="Becard G."/>
            <person name="Bonfante P."/>
            <person name="Paszkowski U."/>
            <person name="Shachar-Hill Y.Y."/>
            <person name="Tuskan G.A."/>
            <person name="Young P.W."/>
            <person name="Sanders I.R."/>
            <person name="Henrissat B."/>
            <person name="Rensing S.A."/>
            <person name="Grigoriev I.V."/>
            <person name="Corradi N."/>
            <person name="Roux C."/>
            <person name="Martin F."/>
        </authorList>
    </citation>
    <scope>NUCLEOTIDE SEQUENCE [LARGE SCALE GENOMIC DNA]</scope>
    <source>
        <strain evidence="1 2">DAOM 197198</strain>
    </source>
</reference>
<organism evidence="1 2">
    <name type="scientific">Rhizophagus irregularis (strain DAOM 181602 / DAOM 197198 / MUCL 43194)</name>
    <name type="common">Arbuscular mycorrhizal fungus</name>
    <name type="synonym">Glomus intraradices</name>
    <dbReference type="NCBI Taxonomy" id="747089"/>
    <lineage>
        <taxon>Eukaryota</taxon>
        <taxon>Fungi</taxon>
        <taxon>Fungi incertae sedis</taxon>
        <taxon>Mucoromycota</taxon>
        <taxon>Glomeromycotina</taxon>
        <taxon>Glomeromycetes</taxon>
        <taxon>Glomerales</taxon>
        <taxon>Glomeraceae</taxon>
        <taxon>Rhizophagus</taxon>
    </lineage>
</organism>
<sequence>MYSLYRNFVMYSGKSRFSKWLYLVHKNYCRFGKGYCIYYSLIILIKLGFNALVNDKIGEHIPEQDQMKEAILRKRKERARQFFRIWLIHSINITNLHSLMSFG</sequence>
<keyword evidence="2" id="KW-1185">Reference proteome</keyword>
<dbReference type="AlphaFoldDB" id="A0A2P4PV45"/>
<name>A0A2P4PV45_RHIID</name>
<gene>
    <name evidence="1" type="ORF">GLOIN_2v188275</name>
</gene>
<evidence type="ECO:0000313" key="2">
    <source>
        <dbReference type="Proteomes" id="UP000018888"/>
    </source>
</evidence>
<proteinExistence type="predicted"/>
<evidence type="ECO:0000313" key="1">
    <source>
        <dbReference type="EMBL" id="POG69246.1"/>
    </source>
</evidence>
<protein>
    <submittedName>
        <fullName evidence="1">Uncharacterized protein</fullName>
    </submittedName>
</protein>